<dbReference type="Gene3D" id="3.10.620.30">
    <property type="match status" value="1"/>
</dbReference>
<evidence type="ECO:0000259" key="1">
    <source>
        <dbReference type="Pfam" id="PF01841"/>
    </source>
</evidence>
<accession>A0A5N1J7Y9</accession>
<evidence type="ECO:0000313" key="4">
    <source>
        <dbReference type="Proteomes" id="UP000326570"/>
    </source>
</evidence>
<feature type="domain" description="DUF3857" evidence="2">
    <location>
        <begin position="56"/>
        <end position="214"/>
    </location>
</feature>
<comment type="caution">
    <text evidence="3">The sequence shown here is derived from an EMBL/GenBank/DDBJ whole genome shotgun (WGS) entry which is preliminary data.</text>
</comment>
<evidence type="ECO:0000259" key="2">
    <source>
        <dbReference type="Pfam" id="PF12969"/>
    </source>
</evidence>
<keyword evidence="4" id="KW-1185">Reference proteome</keyword>
<gene>
    <name evidence="3" type="ORF">F0P94_04965</name>
</gene>
<proteinExistence type="predicted"/>
<sequence>MLFNILLKIFLIGNLNMVAPPARYQVSAIPEELTRNADAVLRQDELVFTVKDQRNATQKVHYAITILNKNAASYSTLAIPYDKFTKVTNIKGTLYNKDGLIIKHLKNNEIQDIGGISGTSLIEDTRVKAAQFTNASYPVTVEFEYEINSSGLLFYPTWHPQSDYRLAVEQSSFQVNIPAGQVLRYKPVNCPEPEKYKAEKADTYSWTIKQVKAKEKMPWQPSLSELTAKVYTAPTTFEIDGFSGNMTTWKDFGLWVNKLNKDRDKLPEPTIAKLKALTASAPDDQSKVQILYQYLQDNTRYVSIQLGIGGWRPFEASFVDSKGYGDCKALSNYMGAMLRAVGINSFYTLITGGQDEPDLQKDFPSMQFNHVVLCVPLKQDTIWLECTSQTEAMGYGGSFTGNRHALLITPEGGKIVKTPVYSGKDNTVSRKAKIRLESDGNANAELETIYSGLEQDEPAMVSAAGAPDQQAWFYQNVRLSNYSIKHLQYSRTKERIPKVTEKATLIINKCGVTSSKRMFITPNLFNKNTFVFPEDNNRSQDIIQDYASFSSDTLVFALPAGGFHPESLPEQQFIKSAFGEYTSLVKFDGKQLIYIRTLKTEKGRYPGTLYNELREFYHKITAADKAQIVLVSKS</sequence>
<name>A0A5N1J7Y9_9BACT</name>
<evidence type="ECO:0000313" key="3">
    <source>
        <dbReference type="EMBL" id="KAA9340781.1"/>
    </source>
</evidence>
<dbReference type="SUPFAM" id="SSF54001">
    <property type="entry name" value="Cysteine proteinases"/>
    <property type="match status" value="1"/>
</dbReference>
<reference evidence="3 4" key="1">
    <citation type="submission" date="2019-09" db="EMBL/GenBank/DDBJ databases">
        <title>Genome sequence of Adhaeribacter sp. M2.</title>
        <authorList>
            <person name="Srinivasan S."/>
        </authorList>
    </citation>
    <scope>NUCLEOTIDE SEQUENCE [LARGE SCALE GENOMIC DNA]</scope>
    <source>
        <strain evidence="3 4">M2</strain>
    </source>
</reference>
<dbReference type="RefSeq" id="WP_150902708.1">
    <property type="nucleotide sequence ID" value="NZ_VTWT01000002.1"/>
</dbReference>
<dbReference type="Pfam" id="PF01841">
    <property type="entry name" value="Transglut_core"/>
    <property type="match status" value="1"/>
</dbReference>
<protein>
    <submittedName>
        <fullName evidence="3">DUF3857 domain-containing protein</fullName>
    </submittedName>
</protein>
<dbReference type="Pfam" id="PF12969">
    <property type="entry name" value="DUF3857"/>
    <property type="match status" value="1"/>
</dbReference>
<dbReference type="InterPro" id="IPR002931">
    <property type="entry name" value="Transglutaminase-like"/>
</dbReference>
<dbReference type="InterPro" id="IPR038765">
    <property type="entry name" value="Papain-like_cys_pep_sf"/>
</dbReference>
<feature type="domain" description="Transglutaminase-like" evidence="1">
    <location>
        <begin position="275"/>
        <end position="345"/>
    </location>
</feature>
<dbReference type="Gene3D" id="2.60.120.1130">
    <property type="match status" value="1"/>
</dbReference>
<dbReference type="Gene3D" id="2.60.40.3140">
    <property type="match status" value="1"/>
</dbReference>
<organism evidence="3 4">
    <name type="scientific">Adhaeribacter soli</name>
    <dbReference type="NCBI Taxonomy" id="2607655"/>
    <lineage>
        <taxon>Bacteria</taxon>
        <taxon>Pseudomonadati</taxon>
        <taxon>Bacteroidota</taxon>
        <taxon>Cytophagia</taxon>
        <taxon>Cytophagales</taxon>
        <taxon>Hymenobacteraceae</taxon>
        <taxon>Adhaeribacter</taxon>
    </lineage>
</organism>
<dbReference type="AlphaFoldDB" id="A0A5N1J7Y9"/>
<dbReference type="InterPro" id="IPR024618">
    <property type="entry name" value="DUF3857"/>
</dbReference>
<dbReference type="EMBL" id="VTWT01000002">
    <property type="protein sequence ID" value="KAA9340781.1"/>
    <property type="molecule type" value="Genomic_DNA"/>
</dbReference>
<dbReference type="Proteomes" id="UP000326570">
    <property type="component" value="Unassembled WGS sequence"/>
</dbReference>